<evidence type="ECO:0000313" key="8">
    <source>
        <dbReference type="EMBL" id="CAG5131662.1"/>
    </source>
</evidence>
<comment type="cofactor">
    <cofactor evidence="5">
        <name>FAD</name>
        <dbReference type="ChEBI" id="CHEBI:57692"/>
    </cofactor>
</comment>
<dbReference type="EC" id="1.5.5.2" evidence="5"/>
<reference evidence="8" key="1">
    <citation type="submission" date="2021-04" db="EMBL/GenBank/DDBJ databases">
        <authorList>
            <consortium name="Molecular Ecology Group"/>
        </authorList>
    </citation>
    <scope>NUCLEOTIDE SEQUENCE</scope>
</reference>
<keyword evidence="3 5" id="KW-0560">Oxidoreductase</keyword>
<keyword evidence="4 5" id="KW-0642">Proline metabolism</keyword>
<evidence type="ECO:0000256" key="5">
    <source>
        <dbReference type="RuleBase" id="RU364054"/>
    </source>
</evidence>
<proteinExistence type="inferred from homology"/>
<name>A0A8S3ZUY5_9EUPU</name>
<comment type="pathway">
    <text evidence="1">Amino-acid degradation; L-proline degradation into L-glutamate; L-glutamate from L-proline: step 1/2.</text>
</comment>
<dbReference type="Proteomes" id="UP000678393">
    <property type="component" value="Unassembled WGS sequence"/>
</dbReference>
<dbReference type="SUPFAM" id="SSF51730">
    <property type="entry name" value="FAD-linked oxidoreductase"/>
    <property type="match status" value="1"/>
</dbReference>
<evidence type="ECO:0000259" key="7">
    <source>
        <dbReference type="Pfam" id="PF01619"/>
    </source>
</evidence>
<dbReference type="AlphaFoldDB" id="A0A8S3ZUY5"/>
<dbReference type="OrthoDB" id="5464at2759"/>
<dbReference type="PANTHER" id="PTHR13914:SF0">
    <property type="entry name" value="PROLINE DEHYDROGENASE 1, MITOCHONDRIAL"/>
    <property type="match status" value="1"/>
</dbReference>
<protein>
    <recommendedName>
        <fullName evidence="5">Proline dehydrogenase</fullName>
        <ecNumber evidence="5">1.5.5.2</ecNumber>
    </recommendedName>
</protein>
<dbReference type="GO" id="GO:0005739">
    <property type="term" value="C:mitochondrion"/>
    <property type="evidence" value="ECO:0007669"/>
    <property type="project" value="TreeGrafter"/>
</dbReference>
<comment type="similarity">
    <text evidence="2 5">Belongs to the proline oxidase family.</text>
</comment>
<feature type="region of interest" description="Disordered" evidence="6">
    <location>
        <begin position="47"/>
        <end position="67"/>
    </location>
</feature>
<dbReference type="Gene3D" id="3.20.20.220">
    <property type="match status" value="2"/>
</dbReference>
<feature type="domain" description="Proline dehydrogenase" evidence="7">
    <location>
        <begin position="230"/>
        <end position="610"/>
    </location>
</feature>
<dbReference type="EMBL" id="CAJHNH020004779">
    <property type="protein sequence ID" value="CAG5131662.1"/>
    <property type="molecule type" value="Genomic_DNA"/>
</dbReference>
<comment type="caution">
    <text evidence="8">The sequence shown here is derived from an EMBL/GenBank/DDBJ whole genome shotgun (WGS) entry which is preliminary data.</text>
</comment>
<keyword evidence="5" id="KW-0274">FAD</keyword>
<evidence type="ECO:0000256" key="3">
    <source>
        <dbReference type="ARBA" id="ARBA00023002"/>
    </source>
</evidence>
<dbReference type="GO" id="GO:0004657">
    <property type="term" value="F:proline dehydrogenase activity"/>
    <property type="evidence" value="ECO:0007669"/>
    <property type="project" value="UniProtKB-EC"/>
</dbReference>
<keyword evidence="5" id="KW-0285">Flavoprotein</keyword>
<evidence type="ECO:0000256" key="1">
    <source>
        <dbReference type="ARBA" id="ARBA00004739"/>
    </source>
</evidence>
<dbReference type="InterPro" id="IPR002872">
    <property type="entry name" value="Proline_DH_dom"/>
</dbReference>
<dbReference type="GO" id="GO:0010133">
    <property type="term" value="P:L-proline catabolic process to L-glutamate"/>
    <property type="evidence" value="ECO:0007669"/>
    <property type="project" value="TreeGrafter"/>
</dbReference>
<dbReference type="FunFam" id="3.20.20.220:FF:000012">
    <property type="entry name" value="Proline dehydrogenase"/>
    <property type="match status" value="1"/>
</dbReference>
<accession>A0A8S3ZUY5</accession>
<evidence type="ECO:0000256" key="2">
    <source>
        <dbReference type="ARBA" id="ARBA00005869"/>
    </source>
</evidence>
<dbReference type="GO" id="GO:0071949">
    <property type="term" value="F:FAD binding"/>
    <property type="evidence" value="ECO:0007669"/>
    <property type="project" value="TreeGrafter"/>
</dbReference>
<evidence type="ECO:0000256" key="4">
    <source>
        <dbReference type="ARBA" id="ARBA00023062"/>
    </source>
</evidence>
<comment type="catalytic activity">
    <reaction evidence="5">
        <text>L-proline + a quinone = (S)-1-pyrroline-5-carboxylate + a quinol + H(+)</text>
        <dbReference type="Rhea" id="RHEA:23784"/>
        <dbReference type="ChEBI" id="CHEBI:15378"/>
        <dbReference type="ChEBI" id="CHEBI:17388"/>
        <dbReference type="ChEBI" id="CHEBI:24646"/>
        <dbReference type="ChEBI" id="CHEBI:60039"/>
        <dbReference type="ChEBI" id="CHEBI:132124"/>
        <dbReference type="EC" id="1.5.5.2"/>
    </reaction>
</comment>
<organism evidence="8 9">
    <name type="scientific">Candidula unifasciata</name>
    <dbReference type="NCBI Taxonomy" id="100452"/>
    <lineage>
        <taxon>Eukaryota</taxon>
        <taxon>Metazoa</taxon>
        <taxon>Spiralia</taxon>
        <taxon>Lophotrochozoa</taxon>
        <taxon>Mollusca</taxon>
        <taxon>Gastropoda</taxon>
        <taxon>Heterobranchia</taxon>
        <taxon>Euthyneura</taxon>
        <taxon>Panpulmonata</taxon>
        <taxon>Eupulmonata</taxon>
        <taxon>Stylommatophora</taxon>
        <taxon>Helicina</taxon>
        <taxon>Helicoidea</taxon>
        <taxon>Geomitridae</taxon>
        <taxon>Candidula</taxon>
    </lineage>
</organism>
<dbReference type="PANTHER" id="PTHR13914">
    <property type="entry name" value="PROLINE OXIDASE"/>
    <property type="match status" value="1"/>
</dbReference>
<feature type="compositionally biased region" description="Polar residues" evidence="6">
    <location>
        <begin position="47"/>
        <end position="59"/>
    </location>
</feature>
<comment type="function">
    <text evidence="5">Converts proline to delta-1-pyrroline-5-carboxylate.</text>
</comment>
<dbReference type="Pfam" id="PF01619">
    <property type="entry name" value="Pro_dh"/>
    <property type="match status" value="1"/>
</dbReference>
<dbReference type="InterPro" id="IPR015659">
    <property type="entry name" value="Proline_oxidase"/>
</dbReference>
<dbReference type="InterPro" id="IPR029041">
    <property type="entry name" value="FAD-linked_oxidoreductase-like"/>
</dbReference>
<evidence type="ECO:0000256" key="6">
    <source>
        <dbReference type="SAM" id="MobiDB-lite"/>
    </source>
</evidence>
<keyword evidence="9" id="KW-1185">Reference proteome</keyword>
<sequence>MALKHICATKNLCKSFHKNRLLFQCFSWSSKSKLLYKAASTQASLEQEGQSTELKTQGGSKRKWKSLTGNHQHPEIDLTFENAREAYKSKRTSEIARALLVFNLCSVNYLVTVNNQKQILKWSRKLLGQRLFTALMKMTFYGHFVAGEDQEAIKPLIMKMRKFGVKSILDYSAEEDLTKEEATEAEMEGCVPQYADVDNTAASSESVTGSQFRAHEEFGDRREKVTSARTYFYEGEEQCDKNMQIFLNCIDAVSHATEKSGFAAVKLTALGKPQLLLQMSEVLVTIKHFFALIKKTQGEIDEGELRFGLEDFDSRLKDIGVQLKEGEKRTWVSVKDISCDGSEVDLLDWSNLLEINRSLSKLLVVPNLKTGKLQPLVERISEEEEHQMKGMLRRVNTLAKYAQSKEVRVMIDAEQSYFQPAIRRLTMEMMKKFNKDRNVIFGTYQCYTKEAFNDIVVDLDLARREDFYFGAKLVRGAYMDQERERALRIGYEDPINPTYEATTAMMHSVIEEVMRQIHLRPTSRIAVMVATHNEDTVRYTIQKMKEYGIGPNDRLICFGQLFGMCDQVSFPLGQAGYSVYKYVPFGPVEEVLPYLSRRAAENRGVLDKVKKEKRLLRQELVRRILSGQMFYNPMPPTTQP</sequence>
<evidence type="ECO:0000313" key="9">
    <source>
        <dbReference type="Proteomes" id="UP000678393"/>
    </source>
</evidence>
<gene>
    <name evidence="8" type="ORF">CUNI_LOCUS17220</name>
</gene>